<organism evidence="1 2">
    <name type="scientific">Actinomadura gamaensis</name>
    <dbReference type="NCBI Taxonomy" id="1763541"/>
    <lineage>
        <taxon>Bacteria</taxon>
        <taxon>Bacillati</taxon>
        <taxon>Actinomycetota</taxon>
        <taxon>Actinomycetes</taxon>
        <taxon>Streptosporangiales</taxon>
        <taxon>Thermomonosporaceae</taxon>
        <taxon>Actinomadura</taxon>
    </lineage>
</organism>
<reference evidence="2" key="1">
    <citation type="journal article" date="2019" name="Int. J. Syst. Evol. Microbiol.">
        <title>The Global Catalogue of Microorganisms (GCM) 10K type strain sequencing project: providing services to taxonomists for standard genome sequencing and annotation.</title>
        <authorList>
            <consortium name="The Broad Institute Genomics Platform"/>
            <consortium name="The Broad Institute Genome Sequencing Center for Infectious Disease"/>
            <person name="Wu L."/>
            <person name="Ma J."/>
        </authorList>
    </citation>
    <scope>NUCLEOTIDE SEQUENCE [LARGE SCALE GENOMIC DNA]</scope>
    <source>
        <strain evidence="2">KLKA75</strain>
    </source>
</reference>
<accession>A0ABV9UBJ1</accession>
<comment type="caution">
    <text evidence="1">The sequence shown here is derived from an EMBL/GenBank/DDBJ whole genome shotgun (WGS) entry which is preliminary data.</text>
</comment>
<proteinExistence type="predicted"/>
<sequence length="47" mass="5210">MKDINEELALDVETLEIGEDVDYGSFTTGHGVHELASSDYRTASYMV</sequence>
<name>A0ABV9UBJ1_9ACTN</name>
<gene>
    <name evidence="1" type="ORF">ACFPCY_36805</name>
</gene>
<keyword evidence="2" id="KW-1185">Reference proteome</keyword>
<dbReference type="RefSeq" id="WP_378263300.1">
    <property type="nucleotide sequence ID" value="NZ_JBHSIT010000014.1"/>
</dbReference>
<dbReference type="Proteomes" id="UP001595872">
    <property type="component" value="Unassembled WGS sequence"/>
</dbReference>
<protein>
    <submittedName>
        <fullName evidence="1">Uncharacterized protein</fullName>
    </submittedName>
</protein>
<evidence type="ECO:0000313" key="1">
    <source>
        <dbReference type="EMBL" id="MFC4912908.1"/>
    </source>
</evidence>
<evidence type="ECO:0000313" key="2">
    <source>
        <dbReference type="Proteomes" id="UP001595872"/>
    </source>
</evidence>
<dbReference type="EMBL" id="JBHSIT010000014">
    <property type="protein sequence ID" value="MFC4912908.1"/>
    <property type="molecule type" value="Genomic_DNA"/>
</dbReference>